<dbReference type="PANTHER" id="PTHR12400">
    <property type="entry name" value="INOSITOL POLYPHOSPHATE KINASE"/>
    <property type="match status" value="1"/>
</dbReference>
<dbReference type="InterPro" id="IPR038286">
    <property type="entry name" value="IPK_sf"/>
</dbReference>
<dbReference type="SUPFAM" id="SSF56104">
    <property type="entry name" value="SAICAR synthase-like"/>
    <property type="match status" value="1"/>
</dbReference>
<comment type="caution">
    <text evidence="5">The sequence shown here is derived from an EMBL/GenBank/DDBJ whole genome shotgun (WGS) entry which is preliminary data.</text>
</comment>
<accession>A0A1R2BQK1</accession>
<keyword evidence="2 4" id="KW-0808">Transferase</keyword>
<gene>
    <name evidence="5" type="ORF">SteCoe_20990</name>
</gene>
<sequence>MEEAKVGKVRTNEEYSDSQAGGHAGIMIFEGDRLLKKSKQNEIGFFQWMASQDTPLYRDFRVLAPQFYGVEERNGNHYIVLENLLTNYEHPNIMDCKLGRITWTSHHTEETIRNQEAKNKLTTTGSLGFRISGLVVKNNQGEKVEQLVKKEAFMTITDDNIHDYFKKIVMDQGALQVRVVEHFIQETEKIKAWFERNTEKHFKASSVLFINGKNGRCQVRYIDFAHAEDAHGQVDGNVIEGLENVIKIWRKLL</sequence>
<organism evidence="5 6">
    <name type="scientific">Stentor coeruleus</name>
    <dbReference type="NCBI Taxonomy" id="5963"/>
    <lineage>
        <taxon>Eukaryota</taxon>
        <taxon>Sar</taxon>
        <taxon>Alveolata</taxon>
        <taxon>Ciliophora</taxon>
        <taxon>Postciliodesmatophora</taxon>
        <taxon>Heterotrichea</taxon>
        <taxon>Heterotrichida</taxon>
        <taxon>Stentoridae</taxon>
        <taxon>Stentor</taxon>
    </lineage>
</organism>
<dbReference type="GO" id="GO:0016301">
    <property type="term" value="F:kinase activity"/>
    <property type="evidence" value="ECO:0007669"/>
    <property type="project" value="UniProtKB-KW"/>
</dbReference>
<evidence type="ECO:0000256" key="2">
    <source>
        <dbReference type="ARBA" id="ARBA00022679"/>
    </source>
</evidence>
<dbReference type="GO" id="GO:0005634">
    <property type="term" value="C:nucleus"/>
    <property type="evidence" value="ECO:0007669"/>
    <property type="project" value="TreeGrafter"/>
</dbReference>
<dbReference type="Proteomes" id="UP000187209">
    <property type="component" value="Unassembled WGS sequence"/>
</dbReference>
<dbReference type="GO" id="GO:0005737">
    <property type="term" value="C:cytoplasm"/>
    <property type="evidence" value="ECO:0007669"/>
    <property type="project" value="TreeGrafter"/>
</dbReference>
<dbReference type="InterPro" id="IPR005522">
    <property type="entry name" value="IPK"/>
</dbReference>
<proteinExistence type="inferred from homology"/>
<reference evidence="5 6" key="1">
    <citation type="submission" date="2016-11" db="EMBL/GenBank/DDBJ databases">
        <title>The macronuclear genome of Stentor coeruleus: a giant cell with tiny introns.</title>
        <authorList>
            <person name="Slabodnick M."/>
            <person name="Ruby J.G."/>
            <person name="Reiff S.B."/>
            <person name="Swart E.C."/>
            <person name="Gosai S."/>
            <person name="Prabakaran S."/>
            <person name="Witkowska E."/>
            <person name="Larue G.E."/>
            <person name="Fisher S."/>
            <person name="Freeman R.M."/>
            <person name="Gunawardena J."/>
            <person name="Chu W."/>
            <person name="Stover N.A."/>
            <person name="Gregory B.D."/>
            <person name="Nowacki M."/>
            <person name="Derisi J."/>
            <person name="Roy S.W."/>
            <person name="Marshall W.F."/>
            <person name="Sood P."/>
        </authorList>
    </citation>
    <scope>NUCLEOTIDE SEQUENCE [LARGE SCALE GENOMIC DNA]</scope>
    <source>
        <strain evidence="5">WM001</strain>
    </source>
</reference>
<dbReference type="Pfam" id="PF03770">
    <property type="entry name" value="IPK"/>
    <property type="match status" value="1"/>
</dbReference>
<dbReference type="GO" id="GO:0032958">
    <property type="term" value="P:inositol phosphate biosynthetic process"/>
    <property type="evidence" value="ECO:0007669"/>
    <property type="project" value="InterPro"/>
</dbReference>
<protein>
    <recommendedName>
        <fullName evidence="4">Kinase</fullName>
        <ecNumber evidence="4">2.7.-.-</ecNumber>
    </recommendedName>
</protein>
<keyword evidence="3 4" id="KW-0418">Kinase</keyword>
<evidence type="ECO:0000256" key="1">
    <source>
        <dbReference type="ARBA" id="ARBA00007374"/>
    </source>
</evidence>
<name>A0A1R2BQK1_9CILI</name>
<dbReference type="PANTHER" id="PTHR12400:SF21">
    <property type="entry name" value="KINASE"/>
    <property type="match status" value="1"/>
</dbReference>
<dbReference type="AlphaFoldDB" id="A0A1R2BQK1"/>
<comment type="similarity">
    <text evidence="1 4">Belongs to the inositol phosphokinase (IPK) family.</text>
</comment>
<dbReference type="EC" id="2.7.-.-" evidence="4"/>
<evidence type="ECO:0000256" key="4">
    <source>
        <dbReference type="RuleBase" id="RU363090"/>
    </source>
</evidence>
<evidence type="ECO:0000313" key="6">
    <source>
        <dbReference type="Proteomes" id="UP000187209"/>
    </source>
</evidence>
<evidence type="ECO:0000313" key="5">
    <source>
        <dbReference type="EMBL" id="OMJ79083.1"/>
    </source>
</evidence>
<keyword evidence="6" id="KW-1185">Reference proteome</keyword>
<dbReference type="OrthoDB" id="309824at2759"/>
<evidence type="ECO:0000256" key="3">
    <source>
        <dbReference type="ARBA" id="ARBA00022777"/>
    </source>
</evidence>
<dbReference type="EMBL" id="MPUH01000489">
    <property type="protein sequence ID" value="OMJ79083.1"/>
    <property type="molecule type" value="Genomic_DNA"/>
</dbReference>
<dbReference type="Gene3D" id="3.30.470.160">
    <property type="entry name" value="Inositol polyphosphate kinase"/>
    <property type="match status" value="1"/>
</dbReference>